<dbReference type="Gene3D" id="3.50.50.60">
    <property type="entry name" value="FAD/NAD(P)-binding domain"/>
    <property type="match status" value="1"/>
</dbReference>
<gene>
    <name evidence="7" type="ORF">AAA083_01065</name>
</gene>
<keyword evidence="3" id="KW-0274">FAD</keyword>
<keyword evidence="4" id="KW-0560">Oxidoreductase</keyword>
<evidence type="ECO:0000256" key="3">
    <source>
        <dbReference type="ARBA" id="ARBA00022827"/>
    </source>
</evidence>
<dbReference type="Pfam" id="PF00890">
    <property type="entry name" value="FAD_binding_2"/>
    <property type="match status" value="1"/>
</dbReference>
<name>A0ABV1J907_9ACTN</name>
<evidence type="ECO:0000259" key="6">
    <source>
        <dbReference type="Pfam" id="PF00890"/>
    </source>
</evidence>
<dbReference type="SUPFAM" id="SSF51905">
    <property type="entry name" value="FAD/NAD(P)-binding domain"/>
    <property type="match status" value="1"/>
</dbReference>
<dbReference type="RefSeq" id="WP_349227029.1">
    <property type="nucleotide sequence ID" value="NZ_JBBNOP010000001.1"/>
</dbReference>
<feature type="domain" description="FAD-dependent oxidoreductase 2 FAD-binding" evidence="6">
    <location>
        <begin position="86"/>
        <end position="507"/>
    </location>
</feature>
<keyword evidence="8" id="KW-1185">Reference proteome</keyword>
<feature type="signal peptide" evidence="5">
    <location>
        <begin position="1"/>
        <end position="26"/>
    </location>
</feature>
<evidence type="ECO:0000256" key="2">
    <source>
        <dbReference type="ARBA" id="ARBA00022630"/>
    </source>
</evidence>
<comment type="caution">
    <text evidence="7">The sequence shown here is derived from an EMBL/GenBank/DDBJ whole genome shotgun (WGS) entry which is preliminary data.</text>
</comment>
<keyword evidence="2" id="KW-0285">Flavoprotein</keyword>
<proteinExistence type="predicted"/>
<dbReference type="InterPro" id="IPR050315">
    <property type="entry name" value="FAD-oxidoreductase_2"/>
</dbReference>
<dbReference type="PANTHER" id="PTHR43400:SF10">
    <property type="entry name" value="3-OXOSTEROID 1-DEHYDROGENASE"/>
    <property type="match status" value="1"/>
</dbReference>
<keyword evidence="5" id="KW-0732">Signal</keyword>
<sequence length="537" mass="56577">MGSKHSSQLSRRSFLALGGASAAAIAASSLIGCSPSIEAQGEAVPSAGGASSGSAYANGRVSAQELEASSVVADPIEEFSEELNFDVVVVGAGTTGVPAALAAHEAGAKVAVLQKEANPVAQGMLAARVVKDQSTEAGIAAYIHEMHEFNAHQPDMALLKEFADKSQEVLEWYENRLAEIGFDASKESDSMDHVYEDGNCYVKGLLFPDSMQAPTTALAEQAAGEGVEFFYNTPAVQLVVENGAVTGVVGKAEDGTYKKFAASKGVILATGDFQNNDAMLEKYVPDALVFNRKQINKTGDGHLIGLLAGAVMEPGGHSKMIHGGKGCFREEPLLAVNVNGERFMYEDVPYGARNTILRDQPEHRMVTIFDANYSDQIYGWGSDPTVPTVANGTPEKIAGFVEDGTLLQADSIEELAKAAGLPVDATVATVERYNELCELGADLDFGKASKCMQPVDTPPFYAMPREYAVSAIPAGLLIDVNGQCKNADGEPIEGLFAAGNCSGPFYGAIDYSLSTMGLSVGRCIVFGYLTGKHVAEK</sequence>
<dbReference type="EMBL" id="JBBNOP010000001">
    <property type="protein sequence ID" value="MEQ3361559.1"/>
    <property type="molecule type" value="Genomic_DNA"/>
</dbReference>
<accession>A0ABV1J907</accession>
<evidence type="ECO:0000256" key="5">
    <source>
        <dbReference type="SAM" id="SignalP"/>
    </source>
</evidence>
<dbReference type="Gene3D" id="3.90.700.10">
    <property type="entry name" value="Succinate dehydrogenase/fumarate reductase flavoprotein, catalytic domain"/>
    <property type="match status" value="1"/>
</dbReference>
<evidence type="ECO:0000313" key="8">
    <source>
        <dbReference type="Proteomes" id="UP001487305"/>
    </source>
</evidence>
<dbReference type="SUPFAM" id="SSF56425">
    <property type="entry name" value="Succinate dehydrogenase/fumarate reductase flavoprotein, catalytic domain"/>
    <property type="match status" value="1"/>
</dbReference>
<dbReference type="PANTHER" id="PTHR43400">
    <property type="entry name" value="FUMARATE REDUCTASE"/>
    <property type="match status" value="1"/>
</dbReference>
<protein>
    <submittedName>
        <fullName evidence="7">FAD-dependent oxidoreductase</fullName>
    </submittedName>
</protein>
<dbReference type="InterPro" id="IPR036188">
    <property type="entry name" value="FAD/NAD-bd_sf"/>
</dbReference>
<evidence type="ECO:0000256" key="1">
    <source>
        <dbReference type="ARBA" id="ARBA00001974"/>
    </source>
</evidence>
<feature type="chain" id="PRO_5046632034" evidence="5">
    <location>
        <begin position="27"/>
        <end position="537"/>
    </location>
</feature>
<dbReference type="InterPro" id="IPR003953">
    <property type="entry name" value="FAD-dep_OxRdtase_2_FAD-bd"/>
</dbReference>
<reference evidence="7 8" key="1">
    <citation type="submission" date="2024-04" db="EMBL/GenBank/DDBJ databases">
        <title>Human intestinal bacterial collection.</title>
        <authorList>
            <person name="Pauvert C."/>
            <person name="Hitch T.C.A."/>
            <person name="Clavel T."/>
        </authorList>
    </citation>
    <scope>NUCLEOTIDE SEQUENCE [LARGE SCALE GENOMIC DNA]</scope>
    <source>
        <strain evidence="7 8">CLA-KB-H42</strain>
    </source>
</reference>
<dbReference type="PROSITE" id="PS51257">
    <property type="entry name" value="PROKAR_LIPOPROTEIN"/>
    <property type="match status" value="1"/>
</dbReference>
<dbReference type="Proteomes" id="UP001487305">
    <property type="component" value="Unassembled WGS sequence"/>
</dbReference>
<dbReference type="PROSITE" id="PS51318">
    <property type="entry name" value="TAT"/>
    <property type="match status" value="1"/>
</dbReference>
<dbReference type="InterPro" id="IPR027477">
    <property type="entry name" value="Succ_DH/fumarate_Rdtase_cat_sf"/>
</dbReference>
<evidence type="ECO:0000313" key="7">
    <source>
        <dbReference type="EMBL" id="MEQ3361559.1"/>
    </source>
</evidence>
<dbReference type="InterPro" id="IPR006311">
    <property type="entry name" value="TAT_signal"/>
</dbReference>
<organism evidence="7 8">
    <name type="scientific">Raoultibacter massiliensis</name>
    <dbReference type="NCBI Taxonomy" id="1852371"/>
    <lineage>
        <taxon>Bacteria</taxon>
        <taxon>Bacillati</taxon>
        <taxon>Actinomycetota</taxon>
        <taxon>Coriobacteriia</taxon>
        <taxon>Eggerthellales</taxon>
        <taxon>Eggerthellaceae</taxon>
        <taxon>Raoultibacter</taxon>
    </lineage>
</organism>
<evidence type="ECO:0000256" key="4">
    <source>
        <dbReference type="ARBA" id="ARBA00023002"/>
    </source>
</evidence>
<comment type="cofactor">
    <cofactor evidence="1">
        <name>FAD</name>
        <dbReference type="ChEBI" id="CHEBI:57692"/>
    </cofactor>
</comment>